<dbReference type="PANTHER" id="PTHR43639">
    <property type="entry name" value="OXIDOREDUCTASE, SHORT-CHAIN DEHYDROGENASE/REDUCTASE FAMILY (AFU_ORTHOLOGUE AFUA_5G02870)"/>
    <property type="match status" value="1"/>
</dbReference>
<accession>A0A846ZN73</accession>
<dbReference type="GO" id="GO:0016491">
    <property type="term" value="F:oxidoreductase activity"/>
    <property type="evidence" value="ECO:0007669"/>
    <property type="project" value="UniProtKB-KW"/>
</dbReference>
<organism evidence="3 4">
    <name type="scientific">Oleiagrimonas citrea</name>
    <dbReference type="NCBI Taxonomy" id="1665687"/>
    <lineage>
        <taxon>Bacteria</taxon>
        <taxon>Pseudomonadati</taxon>
        <taxon>Pseudomonadota</taxon>
        <taxon>Gammaproteobacteria</taxon>
        <taxon>Lysobacterales</taxon>
        <taxon>Rhodanobacteraceae</taxon>
        <taxon>Oleiagrimonas</taxon>
    </lineage>
</organism>
<reference evidence="3 4" key="1">
    <citation type="journal article" date="2017" name="Int. J. Syst. Evol. Microbiol.">
        <title>Oleiagrimonas citrea sp. nov., a marine bacterium isolated from tidal flat sediment and emended description of the genus Oleiagrimonas Fang et al. 2015 and Oleiagrimonas soli.</title>
        <authorList>
            <person name="Yang S.H."/>
            <person name="Seo H.S."/>
            <person name="Seong C.N."/>
            <person name="Kwon K.K."/>
        </authorList>
    </citation>
    <scope>NUCLEOTIDE SEQUENCE [LARGE SCALE GENOMIC DNA]</scope>
    <source>
        <strain evidence="3 4">MEBiC09124</strain>
    </source>
</reference>
<dbReference type="RefSeq" id="WP_168609134.1">
    <property type="nucleotide sequence ID" value="NZ_JAAZQD010000003.1"/>
</dbReference>
<name>A0A846ZN73_9GAMM</name>
<gene>
    <name evidence="3" type="ORF">HF690_08500</name>
</gene>
<dbReference type="PRINTS" id="PR00081">
    <property type="entry name" value="GDHRDH"/>
</dbReference>
<evidence type="ECO:0000313" key="3">
    <source>
        <dbReference type="EMBL" id="NKZ38989.1"/>
    </source>
</evidence>
<dbReference type="PRINTS" id="PR00080">
    <property type="entry name" value="SDRFAMILY"/>
</dbReference>
<dbReference type="FunFam" id="3.40.50.720:FF:000084">
    <property type="entry name" value="Short-chain dehydrogenase reductase"/>
    <property type="match status" value="1"/>
</dbReference>
<dbReference type="PANTHER" id="PTHR43639:SF1">
    <property type="entry name" value="SHORT-CHAIN DEHYDROGENASE_REDUCTASE FAMILY PROTEIN"/>
    <property type="match status" value="1"/>
</dbReference>
<dbReference type="EMBL" id="JAAZQD010000003">
    <property type="protein sequence ID" value="NKZ38989.1"/>
    <property type="molecule type" value="Genomic_DNA"/>
</dbReference>
<dbReference type="AlphaFoldDB" id="A0A846ZN73"/>
<keyword evidence="4" id="KW-1185">Reference proteome</keyword>
<protein>
    <submittedName>
        <fullName evidence="3">SDR family oxidoreductase</fullName>
    </submittedName>
</protein>
<dbReference type="InterPro" id="IPR002347">
    <property type="entry name" value="SDR_fam"/>
</dbReference>
<sequence>MRTTFDFSSYRVLVAGGSKGIGRSIALAFAQAGAAVSVCARGEQALAEVDGALSAHGGTVHTESCDLGDAQAVQGWIENAAQTLGGIDVLVNNASGYGFDDDDDASWEADFRIDLMAAVRASRHALPFLRKSEHPCILHTSSIAAMNPRPKGACYAALKAAVSHYTTSQAKALAPERIRVNAIAPGSIEFPGGLWDDVRRNDPERYAATLARIPFGAYGRPEDIAQAALFLASPMAAWITGQILAVDGGQSLNG</sequence>
<keyword evidence="2" id="KW-0560">Oxidoreductase</keyword>
<dbReference type="CDD" id="cd05233">
    <property type="entry name" value="SDR_c"/>
    <property type="match status" value="1"/>
</dbReference>
<evidence type="ECO:0000313" key="4">
    <source>
        <dbReference type="Proteomes" id="UP000541636"/>
    </source>
</evidence>
<evidence type="ECO:0000256" key="1">
    <source>
        <dbReference type="ARBA" id="ARBA00006484"/>
    </source>
</evidence>
<comment type="similarity">
    <text evidence="1">Belongs to the short-chain dehydrogenases/reductases (SDR) family.</text>
</comment>
<dbReference type="Gene3D" id="3.40.50.720">
    <property type="entry name" value="NAD(P)-binding Rossmann-like Domain"/>
    <property type="match status" value="1"/>
</dbReference>
<dbReference type="InterPro" id="IPR036291">
    <property type="entry name" value="NAD(P)-bd_dom_sf"/>
</dbReference>
<dbReference type="SUPFAM" id="SSF51735">
    <property type="entry name" value="NAD(P)-binding Rossmann-fold domains"/>
    <property type="match status" value="1"/>
</dbReference>
<dbReference type="Proteomes" id="UP000541636">
    <property type="component" value="Unassembled WGS sequence"/>
</dbReference>
<evidence type="ECO:0000256" key="2">
    <source>
        <dbReference type="ARBA" id="ARBA00023002"/>
    </source>
</evidence>
<proteinExistence type="inferred from homology"/>
<comment type="caution">
    <text evidence="3">The sequence shown here is derived from an EMBL/GenBank/DDBJ whole genome shotgun (WGS) entry which is preliminary data.</text>
</comment>
<dbReference type="Pfam" id="PF13561">
    <property type="entry name" value="adh_short_C2"/>
    <property type="match status" value="1"/>
</dbReference>